<dbReference type="SUPFAM" id="SSF56645">
    <property type="entry name" value="Acyl-CoA dehydrogenase NM domain-like"/>
    <property type="match status" value="1"/>
</dbReference>
<dbReference type="PANTHER" id="PTHR48083">
    <property type="entry name" value="MEDIUM-CHAIN SPECIFIC ACYL-COA DEHYDROGENASE, MITOCHONDRIAL-RELATED"/>
    <property type="match status" value="1"/>
</dbReference>
<evidence type="ECO:0000256" key="1">
    <source>
        <dbReference type="ARBA" id="ARBA00001974"/>
    </source>
</evidence>
<accession>A0ABY8BFX4</accession>
<evidence type="ECO:0000313" key="10">
    <source>
        <dbReference type="EMBL" id="WEF34805.1"/>
    </source>
</evidence>
<evidence type="ECO:0000259" key="9">
    <source>
        <dbReference type="Pfam" id="PF02771"/>
    </source>
</evidence>
<comment type="subunit">
    <text evidence="3">Homodimer.</text>
</comment>
<dbReference type="EMBL" id="CP119083">
    <property type="protein sequence ID" value="WEF34805.1"/>
    <property type="molecule type" value="Genomic_DNA"/>
</dbReference>
<sequence>MDFEYSERCKALQGRLVAFMDEHVYPNEHAFHDEVDANGRTQGNRWIPTSLIERLKPVAREQGLWNLFLPRSPRAPEGLSNLDYAPLCEIMGRVPWAPEVFNCAAPDTGNMETLERYGSEDHKRQWLEPLLRGEIRSAFAMTEPAVASSDATNIATRIRRDGDDYVIDGHKWWISGAGDPRCKLFIVMGKTDPEAARHQQQSMILVPSDTPGITIVRPLPVFGYDDAPHGHCEIRFDNVRVPASNLLLGEGRGFEIAQGRLGPGRIHHCMRAIGVAERALELMCRRLNERVAFGKRLAEQGVWRERVAEARIQIDTARLLTLKAAYMMDTVGNKVAQAEIAMIKVLAPNVAQQVLDWAIQAHGAAGVSGEFPLAYQWAANRTLRLADGPDEVHRNAVAKIELAKYLAV</sequence>
<name>A0ABY8BFX4_9BURK</name>
<dbReference type="Pfam" id="PF02771">
    <property type="entry name" value="Acyl-CoA_dh_N"/>
    <property type="match status" value="1"/>
</dbReference>
<evidence type="ECO:0000259" key="7">
    <source>
        <dbReference type="Pfam" id="PF00441"/>
    </source>
</evidence>
<evidence type="ECO:0000313" key="11">
    <source>
        <dbReference type="Proteomes" id="UP001216510"/>
    </source>
</evidence>
<gene>
    <name evidence="10" type="ORF">PX653_08605</name>
</gene>
<organism evidence="10 11">
    <name type="scientific">Pseudoduganella chitinolytica</name>
    <dbReference type="NCBI Taxonomy" id="34070"/>
    <lineage>
        <taxon>Bacteria</taxon>
        <taxon>Pseudomonadati</taxon>
        <taxon>Pseudomonadota</taxon>
        <taxon>Betaproteobacteria</taxon>
        <taxon>Burkholderiales</taxon>
        <taxon>Oxalobacteraceae</taxon>
        <taxon>Telluria group</taxon>
        <taxon>Pseudoduganella</taxon>
    </lineage>
</organism>
<keyword evidence="5" id="KW-0274">FAD</keyword>
<comment type="cofactor">
    <cofactor evidence="1">
        <name>FAD</name>
        <dbReference type="ChEBI" id="CHEBI:57692"/>
    </cofactor>
</comment>
<dbReference type="InterPro" id="IPR037069">
    <property type="entry name" value="AcylCoA_DH/ox_N_sf"/>
</dbReference>
<reference evidence="10 11" key="1">
    <citation type="submission" date="2023-02" db="EMBL/GenBank/DDBJ databases">
        <title>Gemone sequence of Telluria chitinolytica ACM 3522T.</title>
        <authorList>
            <person name="Frediansyah A."/>
            <person name="Miess H."/>
            <person name="Gross H."/>
        </authorList>
    </citation>
    <scope>NUCLEOTIDE SEQUENCE [LARGE SCALE GENOMIC DNA]</scope>
    <source>
        <strain evidence="10 11">ACM 3522</strain>
    </source>
</reference>
<dbReference type="InterPro" id="IPR006091">
    <property type="entry name" value="Acyl-CoA_Oxase/DH_mid-dom"/>
</dbReference>
<dbReference type="Pfam" id="PF02770">
    <property type="entry name" value="Acyl-CoA_dh_M"/>
    <property type="match status" value="1"/>
</dbReference>
<evidence type="ECO:0000256" key="5">
    <source>
        <dbReference type="ARBA" id="ARBA00022827"/>
    </source>
</evidence>
<dbReference type="Gene3D" id="1.20.140.10">
    <property type="entry name" value="Butyryl-CoA Dehydrogenase, subunit A, domain 3"/>
    <property type="match status" value="1"/>
</dbReference>
<evidence type="ECO:0000256" key="2">
    <source>
        <dbReference type="ARBA" id="ARBA00009347"/>
    </source>
</evidence>
<dbReference type="InterPro" id="IPR036250">
    <property type="entry name" value="AcylCo_DH-like_C"/>
</dbReference>
<evidence type="ECO:0000256" key="6">
    <source>
        <dbReference type="ARBA" id="ARBA00023002"/>
    </source>
</evidence>
<dbReference type="Proteomes" id="UP001216510">
    <property type="component" value="Chromosome"/>
</dbReference>
<evidence type="ECO:0000256" key="3">
    <source>
        <dbReference type="ARBA" id="ARBA00011738"/>
    </source>
</evidence>
<dbReference type="RefSeq" id="WP_277417476.1">
    <property type="nucleotide sequence ID" value="NZ_CP119083.1"/>
</dbReference>
<feature type="domain" description="Acyl-CoA dehydrogenase/oxidase N-terminal" evidence="9">
    <location>
        <begin position="9"/>
        <end position="134"/>
    </location>
</feature>
<evidence type="ECO:0000256" key="4">
    <source>
        <dbReference type="ARBA" id="ARBA00022630"/>
    </source>
</evidence>
<evidence type="ECO:0000259" key="8">
    <source>
        <dbReference type="Pfam" id="PF02770"/>
    </source>
</evidence>
<dbReference type="Gene3D" id="1.10.540.10">
    <property type="entry name" value="Acyl-CoA dehydrogenase/oxidase, N-terminal domain"/>
    <property type="match status" value="1"/>
</dbReference>
<dbReference type="InterPro" id="IPR009100">
    <property type="entry name" value="AcylCoA_DH/oxidase_NM_dom_sf"/>
</dbReference>
<dbReference type="Gene3D" id="2.40.110.10">
    <property type="entry name" value="Butyryl-CoA Dehydrogenase, subunit A, domain 2"/>
    <property type="match status" value="1"/>
</dbReference>
<proteinExistence type="inferred from homology"/>
<keyword evidence="4" id="KW-0285">Flavoprotein</keyword>
<feature type="domain" description="Acyl-CoA oxidase/dehydrogenase middle" evidence="8">
    <location>
        <begin position="138"/>
        <end position="239"/>
    </location>
</feature>
<dbReference type="InterPro" id="IPR046373">
    <property type="entry name" value="Acyl-CoA_Oxase/DH_mid-dom_sf"/>
</dbReference>
<keyword evidence="11" id="KW-1185">Reference proteome</keyword>
<dbReference type="InterPro" id="IPR013786">
    <property type="entry name" value="AcylCoA_DH/ox_N"/>
</dbReference>
<dbReference type="PANTHER" id="PTHR48083:SF13">
    <property type="entry name" value="ACYL-COA DEHYDROGENASE FAMILY MEMBER 11"/>
    <property type="match status" value="1"/>
</dbReference>
<dbReference type="InterPro" id="IPR009075">
    <property type="entry name" value="AcylCo_DH/oxidase_C"/>
</dbReference>
<keyword evidence="6" id="KW-0560">Oxidoreductase</keyword>
<dbReference type="SUPFAM" id="SSF47203">
    <property type="entry name" value="Acyl-CoA dehydrogenase C-terminal domain-like"/>
    <property type="match status" value="1"/>
</dbReference>
<dbReference type="Pfam" id="PF00441">
    <property type="entry name" value="Acyl-CoA_dh_1"/>
    <property type="match status" value="1"/>
</dbReference>
<feature type="domain" description="Acyl-CoA dehydrogenase/oxidase C-terminal" evidence="7">
    <location>
        <begin position="251"/>
        <end position="399"/>
    </location>
</feature>
<comment type="similarity">
    <text evidence="2">Belongs to the acyl-CoA dehydrogenase family.</text>
</comment>
<dbReference type="InterPro" id="IPR050741">
    <property type="entry name" value="Acyl-CoA_dehydrogenase"/>
</dbReference>
<protein>
    <submittedName>
        <fullName evidence="10">Acyl-CoA dehydrogenase family protein</fullName>
    </submittedName>
</protein>